<evidence type="ECO:0000313" key="2">
    <source>
        <dbReference type="Proteomes" id="UP001207468"/>
    </source>
</evidence>
<organism evidence="1 2">
    <name type="scientific">Russula earlei</name>
    <dbReference type="NCBI Taxonomy" id="71964"/>
    <lineage>
        <taxon>Eukaryota</taxon>
        <taxon>Fungi</taxon>
        <taxon>Dikarya</taxon>
        <taxon>Basidiomycota</taxon>
        <taxon>Agaricomycotina</taxon>
        <taxon>Agaricomycetes</taxon>
        <taxon>Russulales</taxon>
        <taxon>Russulaceae</taxon>
        <taxon>Russula</taxon>
    </lineage>
</organism>
<accession>A0ACC0UIL0</accession>
<protein>
    <submittedName>
        <fullName evidence="1">Uncharacterized protein</fullName>
    </submittedName>
</protein>
<sequence>MDQPYNVYREQLSSQYHGTALWEPNPMIHHYERVSIGDVGYIQEGFFLRMFNVTLPWNDPSNATFGVPEQYKTLVSDPFTNVREAKLDKGVYYSRRVSKEDSGVQGCETGRGCCLQVSGSRSAVISSSRRPSLRCHPHKGVRRLHPRQCGHLVQLGTEQRDGRGADGRPDSRIWVNFSHRPNIKQRWSTLHLEQDS</sequence>
<keyword evidence="2" id="KW-1185">Reference proteome</keyword>
<name>A0ACC0UIL0_9AGAM</name>
<proteinExistence type="predicted"/>
<comment type="caution">
    <text evidence="1">The sequence shown here is derived from an EMBL/GenBank/DDBJ whole genome shotgun (WGS) entry which is preliminary data.</text>
</comment>
<gene>
    <name evidence="1" type="ORF">F5148DRAFT_542333</name>
</gene>
<reference evidence="1" key="1">
    <citation type="submission" date="2021-03" db="EMBL/GenBank/DDBJ databases">
        <title>Evolutionary priming and transition to the ectomycorrhizal habit in an iconic lineage of mushroom-forming fungi: is preadaptation a requirement?</title>
        <authorList>
            <consortium name="DOE Joint Genome Institute"/>
            <person name="Looney B.P."/>
            <person name="Miyauchi S."/>
            <person name="Morin E."/>
            <person name="Drula E."/>
            <person name="Courty P.E."/>
            <person name="Chicoki N."/>
            <person name="Fauchery L."/>
            <person name="Kohler A."/>
            <person name="Kuo A."/>
            <person name="LaButti K."/>
            <person name="Pangilinan J."/>
            <person name="Lipzen A."/>
            <person name="Riley R."/>
            <person name="Andreopoulos W."/>
            <person name="He G."/>
            <person name="Johnson J."/>
            <person name="Barry K.W."/>
            <person name="Grigoriev I.V."/>
            <person name="Nagy L."/>
            <person name="Hibbett D."/>
            <person name="Henrissat B."/>
            <person name="Matheny P.B."/>
            <person name="Labbe J."/>
            <person name="Martin A.F."/>
        </authorList>
    </citation>
    <scope>NUCLEOTIDE SEQUENCE</scope>
    <source>
        <strain evidence="1">BPL698</strain>
    </source>
</reference>
<dbReference type="EMBL" id="JAGFNK010000037">
    <property type="protein sequence ID" value="KAI9510677.1"/>
    <property type="molecule type" value="Genomic_DNA"/>
</dbReference>
<evidence type="ECO:0000313" key="1">
    <source>
        <dbReference type="EMBL" id="KAI9510677.1"/>
    </source>
</evidence>
<dbReference type="Proteomes" id="UP001207468">
    <property type="component" value="Unassembled WGS sequence"/>
</dbReference>